<comment type="caution">
    <text evidence="1">The sequence shown here is derived from an EMBL/GenBank/DDBJ whole genome shotgun (WGS) entry which is preliminary data.</text>
</comment>
<proteinExistence type="predicted"/>
<gene>
    <name evidence="1" type="ORF">FSS13T_26850</name>
</gene>
<protein>
    <submittedName>
        <fullName evidence="1">Uncharacterized protein</fullName>
    </submittedName>
</protein>
<reference evidence="1 2" key="1">
    <citation type="submission" date="2013-08" db="EMBL/GenBank/DDBJ databases">
        <title>Flavobacterium saliperosum type strain genome sequencing.</title>
        <authorList>
            <person name="Lee K."/>
            <person name="Yi H."/>
            <person name="Park S."/>
            <person name="Chun J."/>
        </authorList>
    </citation>
    <scope>NUCLEOTIDE SEQUENCE [LARGE SCALE GENOMIC DNA]</scope>
    <source>
        <strain evidence="1 2">S13</strain>
    </source>
</reference>
<name>A0ABN0QD98_9FLAO</name>
<organism evidence="1 2">
    <name type="scientific">Flavobacterium saliperosum S13</name>
    <dbReference type="NCBI Taxonomy" id="1341155"/>
    <lineage>
        <taxon>Bacteria</taxon>
        <taxon>Pseudomonadati</taxon>
        <taxon>Bacteroidota</taxon>
        <taxon>Flavobacteriia</taxon>
        <taxon>Flavobacteriales</taxon>
        <taxon>Flavobacteriaceae</taxon>
        <taxon>Flavobacterium</taxon>
    </lineage>
</organism>
<dbReference type="EMBL" id="AVFO01000053">
    <property type="protein sequence ID" value="ESU21528.1"/>
    <property type="molecule type" value="Genomic_DNA"/>
</dbReference>
<sequence length="41" mass="5001">MNYELLEVVSFLSRRSLPFQSYKFIESKKMHYRDTSLTVKK</sequence>
<accession>A0ABN0QD98</accession>
<keyword evidence="2" id="KW-1185">Reference proteome</keyword>
<dbReference type="Proteomes" id="UP000018234">
    <property type="component" value="Unassembled WGS sequence"/>
</dbReference>
<evidence type="ECO:0000313" key="2">
    <source>
        <dbReference type="Proteomes" id="UP000018234"/>
    </source>
</evidence>
<evidence type="ECO:0000313" key="1">
    <source>
        <dbReference type="EMBL" id="ESU21528.1"/>
    </source>
</evidence>